<dbReference type="InterPro" id="IPR001633">
    <property type="entry name" value="EAL_dom"/>
</dbReference>
<evidence type="ECO:0000313" key="2">
    <source>
        <dbReference type="EMBL" id="STX51495.1"/>
    </source>
</evidence>
<dbReference type="CDD" id="cd01948">
    <property type="entry name" value="EAL"/>
    <property type="match status" value="1"/>
</dbReference>
<accession>A0A378JJU1</accession>
<dbReference type="InterPro" id="IPR035919">
    <property type="entry name" value="EAL_sf"/>
</dbReference>
<dbReference type="Pfam" id="PF00563">
    <property type="entry name" value="EAL"/>
    <property type="match status" value="1"/>
</dbReference>
<gene>
    <name evidence="2" type="primary">ycgF_1</name>
    <name evidence="2" type="ORF">NCTC13316_01590</name>
</gene>
<dbReference type="OrthoDB" id="1673646at2"/>
<dbReference type="EMBL" id="UGOD01000001">
    <property type="protein sequence ID" value="STX51495.1"/>
    <property type="molecule type" value="Genomic_DNA"/>
</dbReference>
<dbReference type="RefSeq" id="WP_115331128.1">
    <property type="nucleotide sequence ID" value="NZ_CAAAHP010000001.1"/>
</dbReference>
<name>A0A378JJU1_9GAMM</name>
<evidence type="ECO:0000259" key="1">
    <source>
        <dbReference type="PROSITE" id="PS50883"/>
    </source>
</evidence>
<dbReference type="SMART" id="SM00052">
    <property type="entry name" value="EAL"/>
    <property type="match status" value="1"/>
</dbReference>
<reference evidence="2 3" key="1">
    <citation type="submission" date="2018-06" db="EMBL/GenBank/DDBJ databases">
        <authorList>
            <consortium name="Pathogen Informatics"/>
            <person name="Doyle S."/>
        </authorList>
    </citation>
    <scope>NUCLEOTIDE SEQUENCE [LARGE SCALE GENOMIC DNA]</scope>
    <source>
        <strain evidence="2 3">NCTC13316</strain>
    </source>
</reference>
<dbReference type="Proteomes" id="UP000254794">
    <property type="component" value="Unassembled WGS sequence"/>
</dbReference>
<dbReference type="PANTHER" id="PTHR33121">
    <property type="entry name" value="CYCLIC DI-GMP PHOSPHODIESTERASE PDEF"/>
    <property type="match status" value="1"/>
</dbReference>
<dbReference type="PROSITE" id="PS50883">
    <property type="entry name" value="EAL"/>
    <property type="match status" value="1"/>
</dbReference>
<dbReference type="SUPFAM" id="SSF141868">
    <property type="entry name" value="EAL domain-like"/>
    <property type="match status" value="1"/>
</dbReference>
<proteinExistence type="predicted"/>
<sequence length="253" mass="28652">MAKKSLQNRSGCKVCDIELDFDFTFAFQPIIDINKKEIFAYEALVRGLNGEGAADILAKVNDKNRYRFDQECRIKSIFKAQQLNMKECISINFLPNAIYSPDLCIRTTIAAAEATNFPLQKIIFEVTESEQINDPQKLLSIFQYYRERGFCTAIDDFGAGYAGLSLLANFQPDFIKIDIKLVRDINVNLVKQAMVKGIILTGSLLNIKIIAEGIETVAEARWLKENGISLMQGFYFAKPGLEHLPTFNNWDLI</sequence>
<dbReference type="AlphaFoldDB" id="A0A378JJU1"/>
<organism evidence="2 3">
    <name type="scientific">Legionella busanensis</name>
    <dbReference type="NCBI Taxonomy" id="190655"/>
    <lineage>
        <taxon>Bacteria</taxon>
        <taxon>Pseudomonadati</taxon>
        <taxon>Pseudomonadota</taxon>
        <taxon>Gammaproteobacteria</taxon>
        <taxon>Legionellales</taxon>
        <taxon>Legionellaceae</taxon>
        <taxon>Legionella</taxon>
    </lineage>
</organism>
<keyword evidence="3" id="KW-1185">Reference proteome</keyword>
<dbReference type="GO" id="GO:0071111">
    <property type="term" value="F:cyclic-guanylate-specific phosphodiesterase activity"/>
    <property type="evidence" value="ECO:0007669"/>
    <property type="project" value="InterPro"/>
</dbReference>
<protein>
    <submittedName>
        <fullName evidence="2">Signal transduction protein (EAL/GGDEF domain protein)</fullName>
    </submittedName>
</protein>
<dbReference type="Gene3D" id="3.20.20.450">
    <property type="entry name" value="EAL domain"/>
    <property type="match status" value="1"/>
</dbReference>
<evidence type="ECO:0000313" key="3">
    <source>
        <dbReference type="Proteomes" id="UP000254794"/>
    </source>
</evidence>
<feature type="domain" description="EAL" evidence="1">
    <location>
        <begin position="3"/>
        <end position="253"/>
    </location>
</feature>
<dbReference type="InterPro" id="IPR050706">
    <property type="entry name" value="Cyclic-di-GMP_PDE-like"/>
</dbReference>
<dbReference type="PANTHER" id="PTHR33121:SF15">
    <property type="entry name" value="BLUE LIGHT- AND TEMPERATURE-REGULATED ANTIREPRESSOR BLUF"/>
    <property type="match status" value="1"/>
</dbReference>